<reference evidence="1" key="1">
    <citation type="journal article" date="2013" name="J. Virol.">
        <title>New Insights into the Evolution of Entomopoxvirinae from the Complete Genome Sequences of Four Entomopoxviruses Infecting Adoxophyes honmai, Choristoneura biennis, Choristoneura rosaceana, and Mythimna separata.</title>
        <authorList>
            <person name="Theze J."/>
            <person name="Takatsuka J."/>
            <person name="Li Z."/>
            <person name="Gallais J."/>
            <person name="Doucet D."/>
            <person name="Arif B."/>
            <person name="Nakai M."/>
            <person name="Herniou E.A."/>
        </authorList>
    </citation>
    <scope>NUCLEOTIDE SEQUENCE</scope>
    <source>
        <strain evidence="1">Tokyo</strain>
    </source>
</reference>
<dbReference type="GeneID" id="15614082"/>
<sequence length="89" mass="10341">MHLSIFYFIMNSNKNNNFGYFNNLQTEEMSQSQVFKDNYRPGYYGLASNNVNPADVRSMEVNKPSTVDVWGDKRLEGKIIPKSKKNKKI</sequence>
<protein>
    <submittedName>
        <fullName evidence="1">Uncharacterized protein</fullName>
    </submittedName>
</protein>
<keyword evidence="2" id="KW-1185">Reference proteome</keyword>
<dbReference type="KEGG" id="vg:15614082"/>
<dbReference type="EMBL" id="HF679131">
    <property type="protein sequence ID" value="CCU55474.1"/>
    <property type="molecule type" value="Genomic_DNA"/>
</dbReference>
<accession>A0A916KP72</accession>
<evidence type="ECO:0000313" key="1">
    <source>
        <dbReference type="EMBL" id="CCU55474.1"/>
    </source>
</evidence>
<dbReference type="Proteomes" id="UP000792575">
    <property type="component" value="Genome"/>
</dbReference>
<dbReference type="OrthoDB" id="26439at10239"/>
<dbReference type="RefSeq" id="YP_008003976.1">
    <property type="nucleotide sequence ID" value="NC_021247.1"/>
</dbReference>
<organism evidence="1 2">
    <name type="scientific">Adoxophyes honmai entomopoxvirus 'L'</name>
    <dbReference type="NCBI Taxonomy" id="1293540"/>
    <lineage>
        <taxon>Viruses</taxon>
        <taxon>Varidnaviria</taxon>
        <taxon>Bamfordvirae</taxon>
        <taxon>Nucleocytoviricota</taxon>
        <taxon>Pokkesviricetes</taxon>
        <taxon>Chitovirales</taxon>
        <taxon>Poxviridae</taxon>
        <taxon>Entomopoxvirinae</taxon>
        <taxon>Betaentomopoxvirus</taxon>
        <taxon>Betaentomopoxvirus ahonmai</taxon>
    </lineage>
</organism>
<name>A0A916KP72_9POXV</name>
<evidence type="ECO:0000313" key="2">
    <source>
        <dbReference type="Proteomes" id="UP000792575"/>
    </source>
</evidence>
<gene>
    <name evidence="1" type="ORF">AHEV_153</name>
</gene>
<proteinExistence type="predicted"/>